<dbReference type="AlphaFoldDB" id="A0A0E9USD8"/>
<organism evidence="2">
    <name type="scientific">Anguilla anguilla</name>
    <name type="common">European freshwater eel</name>
    <name type="synonym">Muraena anguilla</name>
    <dbReference type="NCBI Taxonomy" id="7936"/>
    <lineage>
        <taxon>Eukaryota</taxon>
        <taxon>Metazoa</taxon>
        <taxon>Chordata</taxon>
        <taxon>Craniata</taxon>
        <taxon>Vertebrata</taxon>
        <taxon>Euteleostomi</taxon>
        <taxon>Actinopterygii</taxon>
        <taxon>Neopterygii</taxon>
        <taxon>Teleostei</taxon>
        <taxon>Anguilliformes</taxon>
        <taxon>Anguillidae</taxon>
        <taxon>Anguilla</taxon>
    </lineage>
</organism>
<protein>
    <submittedName>
        <fullName evidence="2">Uncharacterized protein</fullName>
    </submittedName>
</protein>
<reference evidence="2" key="2">
    <citation type="journal article" date="2015" name="Fish Shellfish Immunol.">
        <title>Early steps in the European eel (Anguilla anguilla)-Vibrio vulnificus interaction in the gills: Role of the RtxA13 toxin.</title>
        <authorList>
            <person name="Callol A."/>
            <person name="Pajuelo D."/>
            <person name="Ebbesson L."/>
            <person name="Teles M."/>
            <person name="MacKenzie S."/>
            <person name="Amaro C."/>
        </authorList>
    </citation>
    <scope>NUCLEOTIDE SEQUENCE</scope>
</reference>
<evidence type="ECO:0000313" key="2">
    <source>
        <dbReference type="EMBL" id="JAH67868.1"/>
    </source>
</evidence>
<sequence>MFLAVHLLIKVLVLCDEDVYVCLCFA</sequence>
<feature type="chain" id="PRO_5011850377" evidence="1">
    <location>
        <begin position="16"/>
        <end position="26"/>
    </location>
</feature>
<feature type="signal peptide" evidence="1">
    <location>
        <begin position="1"/>
        <end position="15"/>
    </location>
</feature>
<name>A0A0E9USD8_ANGAN</name>
<dbReference type="EMBL" id="GBXM01040709">
    <property type="protein sequence ID" value="JAH67868.1"/>
    <property type="molecule type" value="Transcribed_RNA"/>
</dbReference>
<evidence type="ECO:0000256" key="1">
    <source>
        <dbReference type="SAM" id="SignalP"/>
    </source>
</evidence>
<accession>A0A0E9USD8</accession>
<keyword evidence="1" id="KW-0732">Signal</keyword>
<proteinExistence type="predicted"/>
<reference evidence="2" key="1">
    <citation type="submission" date="2014-11" db="EMBL/GenBank/DDBJ databases">
        <authorList>
            <person name="Amaro Gonzalez C."/>
        </authorList>
    </citation>
    <scope>NUCLEOTIDE SEQUENCE</scope>
</reference>
<dbReference type="EMBL" id="GBXM01042661">
    <property type="protein sequence ID" value="JAH65916.1"/>
    <property type="molecule type" value="Transcribed_RNA"/>
</dbReference>